<dbReference type="InterPro" id="IPR000555">
    <property type="entry name" value="JAMM/MPN+_dom"/>
</dbReference>
<dbReference type="SUPFAM" id="SSF102712">
    <property type="entry name" value="JAB1/MPN domain"/>
    <property type="match status" value="1"/>
</dbReference>
<reference evidence="3" key="1">
    <citation type="submission" date="2022-10" db="EMBL/GenBank/DDBJ databases">
        <title>Novel sulphate-reducing endosymbionts in the free-living metamonad Anaeramoeba.</title>
        <authorList>
            <person name="Jerlstrom-Hultqvist J."/>
            <person name="Cepicka I."/>
            <person name="Gallot-Lavallee L."/>
            <person name="Salas-Leiva D."/>
            <person name="Curtis B.A."/>
            <person name="Zahonova K."/>
            <person name="Pipaliya S."/>
            <person name="Dacks J."/>
            <person name="Roger A.J."/>
        </authorList>
    </citation>
    <scope>NUCLEOTIDE SEQUENCE</scope>
    <source>
        <strain evidence="3">BMAN</strain>
    </source>
</reference>
<dbReference type="SMART" id="SM00232">
    <property type="entry name" value="JAB_MPN"/>
    <property type="match status" value="1"/>
</dbReference>
<dbReference type="Proteomes" id="UP001149090">
    <property type="component" value="Unassembled WGS sequence"/>
</dbReference>
<evidence type="ECO:0000313" key="3">
    <source>
        <dbReference type="EMBL" id="KAJ5066254.1"/>
    </source>
</evidence>
<dbReference type="OrthoDB" id="446074at2759"/>
<dbReference type="PROSITE" id="PS50249">
    <property type="entry name" value="MPN"/>
    <property type="match status" value="1"/>
</dbReference>
<dbReference type="InterPro" id="IPR040749">
    <property type="entry name" value="BRCC36_C"/>
</dbReference>
<evidence type="ECO:0000313" key="4">
    <source>
        <dbReference type="Proteomes" id="UP001149090"/>
    </source>
</evidence>
<sequence length="278" mass="31925">MSTLVGVNLSSEVFYSCLQTALTTEREEIMGLLLGGKVRTSSNEHIITIHKYVSVQRSDKRGDRVEIPAEQLSKCVTLAERLTKETNIEHRVIGWIHSHPHITVFPSHVDLRTQNDYQMMDPDFIGIIFSVFNNDPSTNIGRIQVTCFQSRQNFSDPNDIYSQSGDHEHIQIPLGIVSSDFSYFNRNSADSILQLPKTILNEHKNAFSLFIERSKLNNSNQLHPMDTIFYSSVYQKKLSCLMEYLCLPLVQSLQDRLDYLDDLLEQKKKELASLQKKK</sequence>
<evidence type="ECO:0000259" key="2">
    <source>
        <dbReference type="PROSITE" id="PS50249"/>
    </source>
</evidence>
<keyword evidence="1" id="KW-0175">Coiled coil</keyword>
<dbReference type="Pfam" id="PF01398">
    <property type="entry name" value="JAB"/>
    <property type="match status" value="1"/>
</dbReference>
<proteinExistence type="predicted"/>
<keyword evidence="4" id="KW-1185">Reference proteome</keyword>
<dbReference type="GO" id="GO:0008237">
    <property type="term" value="F:metallopeptidase activity"/>
    <property type="evidence" value="ECO:0007669"/>
    <property type="project" value="InterPro"/>
</dbReference>
<dbReference type="AlphaFoldDB" id="A0A9Q0R4Y6"/>
<gene>
    <name evidence="3" type="ORF">M0811_03587</name>
</gene>
<dbReference type="OMA" id="CIGEIDT"/>
<dbReference type="Pfam" id="PF18110">
    <property type="entry name" value="BRCC36_C"/>
    <property type="match status" value="1"/>
</dbReference>
<comment type="caution">
    <text evidence="3">The sequence shown here is derived from an EMBL/GenBank/DDBJ whole genome shotgun (WGS) entry which is preliminary data.</text>
</comment>
<protein>
    <submittedName>
        <fullName evidence="3">Lys-63-specific deubiquitinase brcc36-related</fullName>
    </submittedName>
</protein>
<feature type="coiled-coil region" evidence="1">
    <location>
        <begin position="250"/>
        <end position="277"/>
    </location>
</feature>
<organism evidence="3 4">
    <name type="scientific">Anaeramoeba ignava</name>
    <name type="common">Anaerobic marine amoeba</name>
    <dbReference type="NCBI Taxonomy" id="1746090"/>
    <lineage>
        <taxon>Eukaryota</taxon>
        <taxon>Metamonada</taxon>
        <taxon>Anaeramoebidae</taxon>
        <taxon>Anaeramoeba</taxon>
    </lineage>
</organism>
<dbReference type="Gene3D" id="3.40.140.10">
    <property type="entry name" value="Cytidine Deaminase, domain 2"/>
    <property type="match status" value="1"/>
</dbReference>
<dbReference type="PANTHER" id="PTHR10410">
    <property type="entry name" value="EUKARYOTIC TRANSLATION INITIATION FACTOR 3 -RELATED"/>
    <property type="match status" value="1"/>
</dbReference>
<feature type="domain" description="MPN" evidence="2">
    <location>
        <begin position="7"/>
        <end position="154"/>
    </location>
</feature>
<accession>A0A9Q0R4Y6</accession>
<dbReference type="InterPro" id="IPR037518">
    <property type="entry name" value="MPN"/>
</dbReference>
<dbReference type="InterPro" id="IPR050242">
    <property type="entry name" value="JAMM_MPN+_peptidase_M67A"/>
</dbReference>
<name>A0A9Q0R4Y6_ANAIG</name>
<evidence type="ECO:0000256" key="1">
    <source>
        <dbReference type="SAM" id="Coils"/>
    </source>
</evidence>
<dbReference type="EMBL" id="JAPDFW010000147">
    <property type="protein sequence ID" value="KAJ5066254.1"/>
    <property type="molecule type" value="Genomic_DNA"/>
</dbReference>